<sequence length="180" mass="20216">MRKCRITPLHGLVKMRKLVFLSMLPIILTACSSAPVDERPIAQQREDFSRAAAALIGEYSVIDSRKDDYKVTSITVKLRDNNLIVIAHQNGGDNFLVTGKECSGWDRGIEKTIFCEEASDVFNFVDFTLTKYSRTIDDGLSLSKKPPMMVRPGDYLLDLGRKGGRVHSYLVKKMEGDTLK</sequence>
<gene>
    <name evidence="2" type="ORF">PEP31012_04380</name>
</gene>
<evidence type="ECO:0008006" key="4">
    <source>
        <dbReference type="Google" id="ProtNLM"/>
    </source>
</evidence>
<name>A0A5E4Y7Y2_9BURK</name>
<dbReference type="Proteomes" id="UP000400981">
    <property type="component" value="Unassembled WGS sequence"/>
</dbReference>
<evidence type="ECO:0000313" key="3">
    <source>
        <dbReference type="Proteomes" id="UP000400981"/>
    </source>
</evidence>
<dbReference type="PROSITE" id="PS51257">
    <property type="entry name" value="PROKAR_LIPOPROTEIN"/>
    <property type="match status" value="1"/>
</dbReference>
<organism evidence="2 3">
    <name type="scientific">Pandoraea eparura</name>
    <dbReference type="NCBI Taxonomy" id="2508291"/>
    <lineage>
        <taxon>Bacteria</taxon>
        <taxon>Pseudomonadati</taxon>
        <taxon>Pseudomonadota</taxon>
        <taxon>Betaproteobacteria</taxon>
        <taxon>Burkholderiales</taxon>
        <taxon>Burkholderiaceae</taxon>
        <taxon>Pandoraea</taxon>
    </lineage>
</organism>
<accession>A0A5E4Y7Y2</accession>
<evidence type="ECO:0000313" key="2">
    <source>
        <dbReference type="EMBL" id="VVE44819.1"/>
    </source>
</evidence>
<dbReference type="EMBL" id="CABPSH010000016">
    <property type="protein sequence ID" value="VVE44819.1"/>
    <property type="molecule type" value="Genomic_DNA"/>
</dbReference>
<feature type="signal peptide" evidence="1">
    <location>
        <begin position="1"/>
        <end position="30"/>
    </location>
</feature>
<keyword evidence="1" id="KW-0732">Signal</keyword>
<evidence type="ECO:0000256" key="1">
    <source>
        <dbReference type="SAM" id="SignalP"/>
    </source>
</evidence>
<protein>
    <recommendedName>
        <fullName evidence="4">Lipoprotein</fullName>
    </recommendedName>
</protein>
<keyword evidence="3" id="KW-1185">Reference proteome</keyword>
<proteinExistence type="predicted"/>
<dbReference type="AlphaFoldDB" id="A0A5E4Y7Y2"/>
<reference evidence="2 3" key="1">
    <citation type="submission" date="2019-08" db="EMBL/GenBank/DDBJ databases">
        <authorList>
            <person name="Peeters C."/>
        </authorList>
    </citation>
    <scope>NUCLEOTIDE SEQUENCE [LARGE SCALE GENOMIC DNA]</scope>
    <source>
        <strain evidence="2 3">LMG 31012</strain>
    </source>
</reference>
<feature type="chain" id="PRO_5022870013" description="Lipoprotein" evidence="1">
    <location>
        <begin position="31"/>
        <end position="180"/>
    </location>
</feature>